<keyword evidence="5 10" id="KW-0819">tRNA processing</keyword>
<dbReference type="Gene3D" id="3.40.50.300">
    <property type="entry name" value="P-loop containing nucleotide triphosphate hydrolases"/>
    <property type="match status" value="1"/>
</dbReference>
<evidence type="ECO:0000256" key="13">
    <source>
        <dbReference type="RuleBase" id="RU003785"/>
    </source>
</evidence>
<dbReference type="InterPro" id="IPR018022">
    <property type="entry name" value="IPT"/>
</dbReference>
<comment type="subunit">
    <text evidence="10">Monomer.</text>
</comment>
<evidence type="ECO:0000256" key="2">
    <source>
        <dbReference type="ARBA" id="ARBA00003213"/>
    </source>
</evidence>
<keyword evidence="7 10" id="KW-0067">ATP-binding</keyword>
<dbReference type="AlphaFoldDB" id="A0A2H0N8F4"/>
<dbReference type="NCBIfam" id="TIGR00174">
    <property type="entry name" value="miaA"/>
    <property type="match status" value="1"/>
</dbReference>
<dbReference type="GO" id="GO:0052381">
    <property type="term" value="F:tRNA dimethylallyltransferase activity"/>
    <property type="evidence" value="ECO:0007669"/>
    <property type="project" value="UniProtKB-UniRule"/>
</dbReference>
<evidence type="ECO:0000256" key="11">
    <source>
        <dbReference type="RuleBase" id="RU003783"/>
    </source>
</evidence>
<comment type="function">
    <text evidence="2 10 12">Catalyzes the transfer of a dimethylallyl group onto the adenine at position 37 in tRNAs that read codons beginning with uridine, leading to the formation of N6-(dimethylallyl)adenosine (i(6)A).</text>
</comment>
<dbReference type="Proteomes" id="UP000229893">
    <property type="component" value="Unassembled WGS sequence"/>
</dbReference>
<dbReference type="HAMAP" id="MF_00185">
    <property type="entry name" value="IPP_trans"/>
    <property type="match status" value="1"/>
</dbReference>
<comment type="cofactor">
    <cofactor evidence="1 10">
        <name>Mg(2+)</name>
        <dbReference type="ChEBI" id="CHEBI:18420"/>
    </cofactor>
</comment>
<dbReference type="InterPro" id="IPR039657">
    <property type="entry name" value="Dimethylallyltransferase"/>
</dbReference>
<keyword evidence="8 10" id="KW-0460">Magnesium</keyword>
<dbReference type="PANTHER" id="PTHR11088">
    <property type="entry name" value="TRNA DIMETHYLALLYLTRANSFERASE"/>
    <property type="match status" value="1"/>
</dbReference>
<evidence type="ECO:0000256" key="6">
    <source>
        <dbReference type="ARBA" id="ARBA00022741"/>
    </source>
</evidence>
<dbReference type="GO" id="GO:0005524">
    <property type="term" value="F:ATP binding"/>
    <property type="evidence" value="ECO:0007669"/>
    <property type="project" value="UniProtKB-UniRule"/>
</dbReference>
<keyword evidence="4 10" id="KW-0808">Transferase</keyword>
<dbReference type="InterPro" id="IPR027417">
    <property type="entry name" value="P-loop_NTPase"/>
</dbReference>
<comment type="catalytic activity">
    <reaction evidence="9 10 11">
        <text>adenosine(37) in tRNA + dimethylallyl diphosphate = N(6)-dimethylallyladenosine(37) in tRNA + diphosphate</text>
        <dbReference type="Rhea" id="RHEA:26482"/>
        <dbReference type="Rhea" id="RHEA-COMP:10162"/>
        <dbReference type="Rhea" id="RHEA-COMP:10375"/>
        <dbReference type="ChEBI" id="CHEBI:33019"/>
        <dbReference type="ChEBI" id="CHEBI:57623"/>
        <dbReference type="ChEBI" id="CHEBI:74411"/>
        <dbReference type="ChEBI" id="CHEBI:74415"/>
        <dbReference type="EC" id="2.5.1.75"/>
    </reaction>
</comment>
<dbReference type="SUPFAM" id="SSF52540">
    <property type="entry name" value="P-loop containing nucleoside triphosphate hydrolases"/>
    <property type="match status" value="1"/>
</dbReference>
<evidence type="ECO:0000256" key="4">
    <source>
        <dbReference type="ARBA" id="ARBA00022679"/>
    </source>
</evidence>
<feature type="site" description="Interaction with substrate tRNA" evidence="10">
    <location>
        <position position="125"/>
    </location>
</feature>
<gene>
    <name evidence="10" type="primary">miaA</name>
    <name evidence="14" type="ORF">COV57_00515</name>
</gene>
<evidence type="ECO:0000256" key="1">
    <source>
        <dbReference type="ARBA" id="ARBA00001946"/>
    </source>
</evidence>
<dbReference type="PANTHER" id="PTHR11088:SF60">
    <property type="entry name" value="TRNA DIMETHYLALLYLTRANSFERASE"/>
    <property type="match status" value="1"/>
</dbReference>
<evidence type="ECO:0000256" key="12">
    <source>
        <dbReference type="RuleBase" id="RU003784"/>
    </source>
</evidence>
<dbReference type="EMBL" id="PCWO01000006">
    <property type="protein sequence ID" value="PIR05182.1"/>
    <property type="molecule type" value="Genomic_DNA"/>
</dbReference>
<comment type="caution">
    <text evidence="14">The sequence shown here is derived from an EMBL/GenBank/DDBJ whole genome shotgun (WGS) entry which is preliminary data.</text>
</comment>
<reference evidence="14 15" key="1">
    <citation type="submission" date="2017-09" db="EMBL/GenBank/DDBJ databases">
        <title>Depth-based differentiation of microbial function through sediment-hosted aquifers and enrichment of novel symbionts in the deep terrestrial subsurface.</title>
        <authorList>
            <person name="Probst A.J."/>
            <person name="Ladd B."/>
            <person name="Jarett J.K."/>
            <person name="Geller-Mcgrath D.E."/>
            <person name="Sieber C.M."/>
            <person name="Emerson J.B."/>
            <person name="Anantharaman K."/>
            <person name="Thomas B.C."/>
            <person name="Malmstrom R."/>
            <person name="Stieglmeier M."/>
            <person name="Klingl A."/>
            <person name="Woyke T."/>
            <person name="Ryan C.M."/>
            <person name="Banfield J.F."/>
        </authorList>
    </citation>
    <scope>NUCLEOTIDE SEQUENCE [LARGE SCALE GENOMIC DNA]</scope>
    <source>
        <strain evidence="14">CG11_big_fil_rev_8_21_14_0_20_35_14</strain>
    </source>
</reference>
<sequence length="300" mass="34727">MSKPKIIVIVGQTASGKSDLAVQIAKKYNGEIISADSRQVYKGLNIGTGKITKPEMQGIPHHLLDILSPQKIFTAQNFKIKANKAIQNIIKKNKLPIIAGGTAFYIDTLLYNISLPKIKANPKLRKELSQKTTTELFKILKQKDKERSKTIDPNNPHRLIRALEIIEATNQPIPKTTKKEKYNSLKIGIQINQENLIKNINQRLNKRIKQGLIKEVQNLHNKSLPAGRQGLSYKRMEELGLEYKYIAKFLKKEMTEQEMIKKLQTEIYKFAKRQMTWWKKDKDIHWIKTQKEAEKMIKKF</sequence>
<dbReference type="Gene3D" id="1.10.20.140">
    <property type="match status" value="1"/>
</dbReference>
<comment type="similarity">
    <text evidence="3 10 13">Belongs to the IPP transferase family.</text>
</comment>
<dbReference type="Pfam" id="PF01715">
    <property type="entry name" value="IPPT"/>
    <property type="match status" value="1"/>
</dbReference>
<comment type="caution">
    <text evidence="10">Lacks conserved residue(s) required for the propagation of feature annotation.</text>
</comment>
<evidence type="ECO:0000313" key="14">
    <source>
        <dbReference type="EMBL" id="PIR05182.1"/>
    </source>
</evidence>
<keyword evidence="6 10" id="KW-0547">Nucleotide-binding</keyword>
<dbReference type="EC" id="2.5.1.75" evidence="10"/>
<feature type="region of interest" description="Interaction with substrate tRNA" evidence="10">
    <location>
        <begin position="36"/>
        <end position="39"/>
    </location>
</feature>
<organism evidence="14 15">
    <name type="scientific">Candidatus Liptonbacteria bacterium CG11_big_fil_rev_8_21_14_0_20_35_14</name>
    <dbReference type="NCBI Taxonomy" id="1974634"/>
    <lineage>
        <taxon>Bacteria</taxon>
        <taxon>Candidatus Liptoniibacteriota</taxon>
    </lineage>
</organism>
<evidence type="ECO:0000256" key="10">
    <source>
        <dbReference type="HAMAP-Rule" id="MF_00185"/>
    </source>
</evidence>
<evidence type="ECO:0000256" key="7">
    <source>
        <dbReference type="ARBA" id="ARBA00022840"/>
    </source>
</evidence>
<feature type="site" description="Interaction with substrate tRNA" evidence="10">
    <location>
        <position position="102"/>
    </location>
</feature>
<dbReference type="GO" id="GO:0006400">
    <property type="term" value="P:tRNA modification"/>
    <property type="evidence" value="ECO:0007669"/>
    <property type="project" value="TreeGrafter"/>
</dbReference>
<evidence type="ECO:0000256" key="9">
    <source>
        <dbReference type="ARBA" id="ARBA00049563"/>
    </source>
</evidence>
<feature type="binding site" evidence="10">
    <location>
        <begin position="13"/>
        <end position="18"/>
    </location>
    <ligand>
        <name>substrate</name>
    </ligand>
</feature>
<feature type="binding site" evidence="10">
    <location>
        <begin position="11"/>
        <end position="18"/>
    </location>
    <ligand>
        <name>ATP</name>
        <dbReference type="ChEBI" id="CHEBI:30616"/>
    </ligand>
</feature>
<evidence type="ECO:0000256" key="5">
    <source>
        <dbReference type="ARBA" id="ARBA00022694"/>
    </source>
</evidence>
<evidence type="ECO:0000256" key="8">
    <source>
        <dbReference type="ARBA" id="ARBA00022842"/>
    </source>
</evidence>
<accession>A0A2H0N8F4</accession>
<protein>
    <recommendedName>
        <fullName evidence="10">tRNA dimethylallyltransferase</fullName>
        <ecNumber evidence="10">2.5.1.75</ecNumber>
    </recommendedName>
    <alternativeName>
        <fullName evidence="10">Dimethylallyl diphosphate:tRNA dimethylallyltransferase</fullName>
        <shortName evidence="10">DMAPP:tRNA dimethylallyltransferase</shortName>
        <shortName evidence="10">DMATase</shortName>
    </alternativeName>
    <alternativeName>
        <fullName evidence="10">Isopentenyl-diphosphate:tRNA isopentenyltransferase</fullName>
        <shortName evidence="10">IPP transferase</shortName>
        <shortName evidence="10">IPPT</shortName>
        <shortName evidence="10">IPTase</shortName>
    </alternativeName>
</protein>
<proteinExistence type="inferred from homology"/>
<name>A0A2H0N8F4_9BACT</name>
<evidence type="ECO:0000256" key="3">
    <source>
        <dbReference type="ARBA" id="ARBA00005842"/>
    </source>
</evidence>
<evidence type="ECO:0000313" key="15">
    <source>
        <dbReference type="Proteomes" id="UP000229893"/>
    </source>
</evidence>